<dbReference type="Proteomes" id="UP001370490">
    <property type="component" value="Unassembled WGS sequence"/>
</dbReference>
<accession>A0AAN8VGJ1</accession>
<reference evidence="2 3" key="1">
    <citation type="submission" date="2023-12" db="EMBL/GenBank/DDBJ databases">
        <title>A high-quality genome assembly for Dillenia turbinata (Dilleniales).</title>
        <authorList>
            <person name="Chanderbali A."/>
        </authorList>
    </citation>
    <scope>NUCLEOTIDE SEQUENCE [LARGE SCALE GENOMIC DNA]</scope>
    <source>
        <strain evidence="2">LSX21</strain>
        <tissue evidence="2">Leaf</tissue>
    </source>
</reference>
<dbReference type="Gene3D" id="1.20.1280.50">
    <property type="match status" value="1"/>
</dbReference>
<dbReference type="InterPro" id="IPR006527">
    <property type="entry name" value="F-box-assoc_dom_typ1"/>
</dbReference>
<dbReference type="InterPro" id="IPR001810">
    <property type="entry name" value="F-box_dom"/>
</dbReference>
<dbReference type="InterPro" id="IPR017451">
    <property type="entry name" value="F-box-assoc_interact_dom"/>
</dbReference>
<dbReference type="SUPFAM" id="SSF81383">
    <property type="entry name" value="F-box domain"/>
    <property type="match status" value="1"/>
</dbReference>
<gene>
    <name evidence="2" type="ORF">RJ641_005192</name>
</gene>
<evidence type="ECO:0000313" key="3">
    <source>
        <dbReference type="Proteomes" id="UP001370490"/>
    </source>
</evidence>
<organism evidence="2 3">
    <name type="scientific">Dillenia turbinata</name>
    <dbReference type="NCBI Taxonomy" id="194707"/>
    <lineage>
        <taxon>Eukaryota</taxon>
        <taxon>Viridiplantae</taxon>
        <taxon>Streptophyta</taxon>
        <taxon>Embryophyta</taxon>
        <taxon>Tracheophyta</taxon>
        <taxon>Spermatophyta</taxon>
        <taxon>Magnoliopsida</taxon>
        <taxon>eudicotyledons</taxon>
        <taxon>Gunneridae</taxon>
        <taxon>Pentapetalae</taxon>
        <taxon>Dilleniales</taxon>
        <taxon>Dilleniaceae</taxon>
        <taxon>Dillenia</taxon>
    </lineage>
</organism>
<dbReference type="PANTHER" id="PTHR31672">
    <property type="entry name" value="BNACNNG10540D PROTEIN"/>
    <property type="match status" value="1"/>
</dbReference>
<comment type="caution">
    <text evidence="2">The sequence shown here is derived from an EMBL/GenBank/DDBJ whole genome shotgun (WGS) entry which is preliminary data.</text>
</comment>
<dbReference type="Pfam" id="PF07734">
    <property type="entry name" value="FBA_1"/>
    <property type="match status" value="1"/>
</dbReference>
<name>A0AAN8VGJ1_9MAGN</name>
<dbReference type="InterPro" id="IPR036047">
    <property type="entry name" value="F-box-like_dom_sf"/>
</dbReference>
<dbReference type="InterPro" id="IPR050796">
    <property type="entry name" value="SCF_F-box_component"/>
</dbReference>
<dbReference type="CDD" id="cd22157">
    <property type="entry name" value="F-box_AtFBW1-like"/>
    <property type="match status" value="1"/>
</dbReference>
<dbReference type="Pfam" id="PF00646">
    <property type="entry name" value="F-box"/>
    <property type="match status" value="1"/>
</dbReference>
<protein>
    <submittedName>
        <fullName evidence="2">F-box domain</fullName>
    </submittedName>
</protein>
<dbReference type="PANTHER" id="PTHR31672:SF13">
    <property type="entry name" value="F-BOX PROTEIN CPR30-LIKE"/>
    <property type="match status" value="1"/>
</dbReference>
<dbReference type="EMBL" id="JBAMMX010000013">
    <property type="protein sequence ID" value="KAK6928987.1"/>
    <property type="molecule type" value="Genomic_DNA"/>
</dbReference>
<dbReference type="AlphaFoldDB" id="A0AAN8VGJ1"/>
<dbReference type="PROSITE" id="PS50181">
    <property type="entry name" value="FBOX"/>
    <property type="match status" value="1"/>
</dbReference>
<dbReference type="NCBIfam" id="TIGR01640">
    <property type="entry name" value="F_box_assoc_1"/>
    <property type="match status" value="1"/>
</dbReference>
<dbReference type="SMART" id="SM00256">
    <property type="entry name" value="FBOX"/>
    <property type="match status" value="1"/>
</dbReference>
<evidence type="ECO:0000313" key="2">
    <source>
        <dbReference type="EMBL" id="KAK6928987.1"/>
    </source>
</evidence>
<evidence type="ECO:0000259" key="1">
    <source>
        <dbReference type="PROSITE" id="PS50181"/>
    </source>
</evidence>
<keyword evidence="3" id="KW-1185">Reference proteome</keyword>
<feature type="domain" description="F-box" evidence="1">
    <location>
        <begin position="1"/>
        <end position="46"/>
    </location>
</feature>
<proteinExistence type="predicted"/>
<sequence length="433" mass="49292">MSVAILPLDLIIEILARLPVKSLIRFKCVSKSWYALIQNPHFISKHLHNSTILFENRDLIISQSHPRIGSNALILLSSKTLDVFQEMKVPEAFEKAKRLQISGPCNGIYCVWTEDGITLWNPAIRQLKLVPKLGISFELPKNLNRTCYGFGFDRASDDYKLVRTMFPGGGGGGKGMLNIYSLKNDSWKIINTHVEFPVLLHHPCVSLNGVLYWPALVEKQTCRMSKSLFAFNLANEKFLEIPLPIDVCSDEKILTISVLNDSIALVAFDFGPHVIWQCFDIWVMREDYDACGDDRYSWTRLLRFGPLPQVSYPLGFQRNGELILHSDEELIMLDRNNQGVKRVPVSGQVYFYEESLISIKVETVAFDVSTGIGRPLHMPLLDDETHMVHDVLLVIFVCLIFSDTQTHVMPLFLDEASHVWIAAFLGNHEFREL</sequence>